<sequence>MKGQHPMRRKALPVISFALVVLTTFPSCKSLDSSSILDLEAHNVINDMYGNRQFKLYYKTVEEPQWDQLINFDTIFSRVGLPTRISDADLEKILNDDDLENIRILIRKSKPSIINGDMLDGVQLLKRKNRDVVQISTPIVYGNIAFLRRISENEVPIYILKKENGTWDFLYTFYQKLILY</sequence>
<reference evidence="1 2" key="1">
    <citation type="submission" date="2022-06" db="EMBL/GenBank/DDBJ databases">
        <authorList>
            <person name="Xuan X."/>
        </authorList>
    </citation>
    <scope>NUCLEOTIDE SEQUENCE [LARGE SCALE GENOMIC DNA]</scope>
    <source>
        <strain evidence="1 2">2V75</strain>
    </source>
</reference>
<gene>
    <name evidence="1" type="ORF">NG653_12145</name>
</gene>
<keyword evidence="2" id="KW-1185">Reference proteome</keyword>
<evidence type="ECO:0008006" key="3">
    <source>
        <dbReference type="Google" id="ProtNLM"/>
    </source>
</evidence>
<protein>
    <recommendedName>
        <fullName evidence="3">DUF4252 domain-containing protein</fullName>
    </recommendedName>
</protein>
<evidence type="ECO:0000313" key="1">
    <source>
        <dbReference type="EMBL" id="MCO5725611.1"/>
    </source>
</evidence>
<organism evidence="1 2">
    <name type="scientific">Robiginitalea marina</name>
    <dbReference type="NCBI Taxonomy" id="2954105"/>
    <lineage>
        <taxon>Bacteria</taxon>
        <taxon>Pseudomonadati</taxon>
        <taxon>Bacteroidota</taxon>
        <taxon>Flavobacteriia</taxon>
        <taxon>Flavobacteriales</taxon>
        <taxon>Flavobacteriaceae</taxon>
        <taxon>Robiginitalea</taxon>
    </lineage>
</organism>
<dbReference type="EMBL" id="JAMXIB010000010">
    <property type="protein sequence ID" value="MCO5725611.1"/>
    <property type="molecule type" value="Genomic_DNA"/>
</dbReference>
<name>A0ABT1AZY2_9FLAO</name>
<comment type="caution">
    <text evidence="1">The sequence shown here is derived from an EMBL/GenBank/DDBJ whole genome shotgun (WGS) entry which is preliminary data.</text>
</comment>
<accession>A0ABT1AZY2</accession>
<dbReference type="Proteomes" id="UP001206312">
    <property type="component" value="Unassembled WGS sequence"/>
</dbReference>
<evidence type="ECO:0000313" key="2">
    <source>
        <dbReference type="Proteomes" id="UP001206312"/>
    </source>
</evidence>
<proteinExistence type="predicted"/>
<dbReference type="RefSeq" id="WP_252741982.1">
    <property type="nucleotide sequence ID" value="NZ_JAMXIB010000010.1"/>
</dbReference>